<evidence type="ECO:0000256" key="1">
    <source>
        <dbReference type="ARBA" id="ARBA00009437"/>
    </source>
</evidence>
<evidence type="ECO:0000256" key="2">
    <source>
        <dbReference type="ARBA" id="ARBA00023015"/>
    </source>
</evidence>
<keyword evidence="3" id="KW-0238">DNA-binding</keyword>
<evidence type="ECO:0000313" key="5">
    <source>
        <dbReference type="EMBL" id="OBQ64539.1"/>
    </source>
</evidence>
<dbReference type="GO" id="GO:0006351">
    <property type="term" value="P:DNA-templated transcription"/>
    <property type="evidence" value="ECO:0007669"/>
    <property type="project" value="TreeGrafter"/>
</dbReference>
<dbReference type="AlphaFoldDB" id="A0A6M7U9E3"/>
<dbReference type="Proteomes" id="UP000093737">
    <property type="component" value="Unassembled WGS sequence"/>
</dbReference>
<keyword evidence="4" id="KW-0804">Transcription</keyword>
<proteinExistence type="inferred from homology"/>
<dbReference type="Gene3D" id="1.10.10.10">
    <property type="entry name" value="Winged helix-like DNA-binding domain superfamily/Winged helix DNA-binding domain"/>
    <property type="match status" value="1"/>
</dbReference>
<dbReference type="InterPro" id="IPR058163">
    <property type="entry name" value="LysR-type_TF_proteobact-type"/>
</dbReference>
<evidence type="ECO:0000256" key="4">
    <source>
        <dbReference type="ARBA" id="ARBA00023163"/>
    </source>
</evidence>
<reference evidence="5 6" key="1">
    <citation type="submission" date="2016-05" db="EMBL/GenBank/DDBJ databases">
        <authorList>
            <person name="Ramsay J.P."/>
        </authorList>
    </citation>
    <scope>NUCLEOTIDE SEQUENCE [LARGE SCALE GENOMIC DNA]</scope>
    <source>
        <strain evidence="5 6">NZP2042</strain>
    </source>
</reference>
<dbReference type="RefSeq" id="WP_056570066.1">
    <property type="nucleotide sequence ID" value="NZ_CP033334.1"/>
</dbReference>
<gene>
    <name evidence="5" type="ORF">A8145_09525</name>
</gene>
<dbReference type="EMBL" id="LYTK01000012">
    <property type="protein sequence ID" value="OBQ64539.1"/>
    <property type="molecule type" value="Genomic_DNA"/>
</dbReference>
<dbReference type="SUPFAM" id="SSF53850">
    <property type="entry name" value="Periplasmic binding protein-like II"/>
    <property type="match status" value="1"/>
</dbReference>
<dbReference type="Gene3D" id="3.40.190.290">
    <property type="match status" value="1"/>
</dbReference>
<evidence type="ECO:0000256" key="3">
    <source>
        <dbReference type="ARBA" id="ARBA00023125"/>
    </source>
</evidence>
<dbReference type="PANTHER" id="PTHR30537:SF81">
    <property type="entry name" value="TRANSCRIPTIONAL REGULATOR-RELATED"/>
    <property type="match status" value="1"/>
</dbReference>
<organism evidence="5 6">
    <name type="scientific">Rhizobium loti</name>
    <name type="common">Mesorhizobium loti</name>
    <dbReference type="NCBI Taxonomy" id="381"/>
    <lineage>
        <taxon>Bacteria</taxon>
        <taxon>Pseudomonadati</taxon>
        <taxon>Pseudomonadota</taxon>
        <taxon>Alphaproteobacteria</taxon>
        <taxon>Hyphomicrobiales</taxon>
        <taxon>Phyllobacteriaceae</taxon>
        <taxon>Mesorhizobium</taxon>
    </lineage>
</organism>
<dbReference type="PANTHER" id="PTHR30537">
    <property type="entry name" value="HTH-TYPE TRANSCRIPTIONAL REGULATOR"/>
    <property type="match status" value="1"/>
</dbReference>
<accession>A0A6M7U9E3</accession>
<dbReference type="PROSITE" id="PS50931">
    <property type="entry name" value="HTH_LYSR"/>
    <property type="match status" value="1"/>
</dbReference>
<comment type="caution">
    <text evidence="5">The sequence shown here is derived from an EMBL/GenBank/DDBJ whole genome shotgun (WGS) entry which is preliminary data.</text>
</comment>
<name>A0A6M7U9E3_RHILI</name>
<dbReference type="CDD" id="cd08422">
    <property type="entry name" value="PBP2_CrgA_like"/>
    <property type="match status" value="1"/>
</dbReference>
<dbReference type="PRINTS" id="PR00039">
    <property type="entry name" value="HTHLYSR"/>
</dbReference>
<keyword evidence="2" id="KW-0805">Transcription regulation</keyword>
<dbReference type="FunFam" id="1.10.10.10:FF:000001">
    <property type="entry name" value="LysR family transcriptional regulator"/>
    <property type="match status" value="1"/>
</dbReference>
<dbReference type="InterPro" id="IPR036388">
    <property type="entry name" value="WH-like_DNA-bd_sf"/>
</dbReference>
<protein>
    <submittedName>
        <fullName evidence="5">LysR family transcriptional regulator</fullName>
    </submittedName>
</protein>
<sequence length="322" mass="35080">MDVAAALRAFLRTVERGSITGAARDLAISQPAVSKLVSNLEKHLQARLLERSARHVRPTPEGRALYDASRTPLAQIDAALEGVRSDAGVIEGGIRVHTPSCIGVKNLHPIVMEFQRRHPKVTVELVLENRVVDLVYENFDLAIRYGRPEAQEVIVRRIGQVRRILVASPSFLRRVGPIDTLDQLAVADLVVTPAVLSSRNMLALIKGFEQTEVAVHSILRTNDASVIANTVLSGHAAGPVQLLLVSEDLKAGRLVRILPDYEVRPSELFIAYPSIRFMRPAVRALSDHIISRLTQVDGVDTTGVAPAEKALGPSIALLDALQ</sequence>
<dbReference type="Pfam" id="PF00126">
    <property type="entry name" value="HTH_1"/>
    <property type="match status" value="1"/>
</dbReference>
<dbReference type="Pfam" id="PF03466">
    <property type="entry name" value="LysR_substrate"/>
    <property type="match status" value="1"/>
</dbReference>
<dbReference type="GO" id="GO:0043565">
    <property type="term" value="F:sequence-specific DNA binding"/>
    <property type="evidence" value="ECO:0007669"/>
    <property type="project" value="TreeGrafter"/>
</dbReference>
<dbReference type="GO" id="GO:0003700">
    <property type="term" value="F:DNA-binding transcription factor activity"/>
    <property type="evidence" value="ECO:0007669"/>
    <property type="project" value="InterPro"/>
</dbReference>
<evidence type="ECO:0000313" key="6">
    <source>
        <dbReference type="Proteomes" id="UP000093737"/>
    </source>
</evidence>
<dbReference type="InterPro" id="IPR000847">
    <property type="entry name" value="LysR_HTH_N"/>
</dbReference>
<dbReference type="InterPro" id="IPR036390">
    <property type="entry name" value="WH_DNA-bd_sf"/>
</dbReference>
<dbReference type="InterPro" id="IPR005119">
    <property type="entry name" value="LysR_subst-bd"/>
</dbReference>
<dbReference type="SUPFAM" id="SSF46785">
    <property type="entry name" value="Winged helix' DNA-binding domain"/>
    <property type="match status" value="1"/>
</dbReference>
<comment type="similarity">
    <text evidence="1">Belongs to the LysR transcriptional regulatory family.</text>
</comment>